<dbReference type="Proteomes" id="UP000033689">
    <property type="component" value="Unassembled WGS sequence"/>
</dbReference>
<dbReference type="AlphaFoldDB" id="A0A0F3QGV1"/>
<keyword evidence="7 9" id="KW-1133">Transmembrane helix</keyword>
<keyword evidence="6 9" id="KW-0812">Transmembrane</keyword>
<comment type="similarity">
    <text evidence="2">Belongs to the major facilitator superfamily.</text>
</comment>
<feature type="domain" description="Major facilitator superfamily (MFS) profile" evidence="10">
    <location>
        <begin position="11"/>
        <end position="412"/>
    </location>
</feature>
<dbReference type="NCBIfam" id="TIGR00901">
    <property type="entry name" value="2A0125"/>
    <property type="match status" value="1"/>
</dbReference>
<protein>
    <submittedName>
        <fullName evidence="11">Major Facilitator Superfamily protein</fullName>
    </submittedName>
</protein>
<dbReference type="PANTHER" id="PTHR12778:SF10">
    <property type="entry name" value="MAJOR FACILITATOR SUPERFAMILY DOMAIN-CONTAINING PROTEIN 3"/>
    <property type="match status" value="1"/>
</dbReference>
<evidence type="ECO:0000256" key="3">
    <source>
        <dbReference type="ARBA" id="ARBA00022448"/>
    </source>
</evidence>
<feature type="transmembrane region" description="Helical" evidence="9">
    <location>
        <begin position="177"/>
        <end position="196"/>
    </location>
</feature>
<feature type="transmembrane region" description="Helical" evidence="9">
    <location>
        <begin position="12"/>
        <end position="36"/>
    </location>
</feature>
<dbReference type="InterPro" id="IPR020846">
    <property type="entry name" value="MFS_dom"/>
</dbReference>
<keyword evidence="4" id="KW-1003">Cell membrane</keyword>
<sequence length="414" mass="46108">MLITRIFKDYRLFEILILGIVSGMPLAIIFTTISVWLKESGVDIAVITTFGIAKLSYSLKVFWSPLIDNFKVPFLSRWGHRKGWLILCSSLMALVLIAMGRENPAASLTALYFLTIALGFLSSTFDIAVDALRIDKFEEETQGIASATAVFGYRIGMLITGGWALYFAEITNDNWQLTFFVIGIIFAVSTIFIITVKEKELVREKIKFTSIASWIHTVISPFKDFFKREFAITILFAVIFFKLGDSMLLSIASPFYIELGYTKSEIAVIVKLYGLIATLVGGFVGGIVMYRFNNFKGLIITGILQSITHFAFIWLNGQPPSFGALLITITIENFAAAMGTTALVGYISYLCNKKYSATQYALFTAASSLCNNTVTIYAGKLVNMLGWNGFFIFTIILALPALFILMYLNKKVNV</sequence>
<organism evidence="11 12">
    <name type="scientific">Rickettsia bellii str. RML Mogi</name>
    <dbReference type="NCBI Taxonomy" id="1359194"/>
    <lineage>
        <taxon>Bacteria</taxon>
        <taxon>Pseudomonadati</taxon>
        <taxon>Pseudomonadota</taxon>
        <taxon>Alphaproteobacteria</taxon>
        <taxon>Rickettsiales</taxon>
        <taxon>Rickettsiaceae</taxon>
        <taxon>Rickettsieae</taxon>
        <taxon>Rickettsia</taxon>
        <taxon>belli group</taxon>
    </lineage>
</organism>
<dbReference type="CDD" id="cd17486">
    <property type="entry name" value="MFS_AmpG_like"/>
    <property type="match status" value="1"/>
</dbReference>
<dbReference type="InterPro" id="IPR011701">
    <property type="entry name" value="MFS"/>
</dbReference>
<evidence type="ECO:0000256" key="9">
    <source>
        <dbReference type="SAM" id="Phobius"/>
    </source>
</evidence>
<dbReference type="EMBL" id="LAOJ01000001">
    <property type="protein sequence ID" value="KJV91768.1"/>
    <property type="molecule type" value="Genomic_DNA"/>
</dbReference>
<feature type="transmembrane region" description="Helical" evidence="9">
    <location>
        <begin position="42"/>
        <end position="63"/>
    </location>
</feature>
<feature type="transmembrane region" description="Helical" evidence="9">
    <location>
        <begin position="385"/>
        <end position="408"/>
    </location>
</feature>
<keyword evidence="3" id="KW-0813">Transport</keyword>
<dbReference type="Pfam" id="PF07690">
    <property type="entry name" value="MFS_1"/>
    <property type="match status" value="1"/>
</dbReference>
<evidence type="ECO:0000259" key="10">
    <source>
        <dbReference type="PROSITE" id="PS50850"/>
    </source>
</evidence>
<keyword evidence="8 9" id="KW-0472">Membrane</keyword>
<evidence type="ECO:0000256" key="6">
    <source>
        <dbReference type="ARBA" id="ARBA00022692"/>
    </source>
</evidence>
<feature type="transmembrane region" description="Helical" evidence="9">
    <location>
        <begin position="272"/>
        <end position="290"/>
    </location>
</feature>
<dbReference type="PATRIC" id="fig|1359194.3.peg.388"/>
<dbReference type="SUPFAM" id="SSF103473">
    <property type="entry name" value="MFS general substrate transporter"/>
    <property type="match status" value="1"/>
</dbReference>
<evidence type="ECO:0000256" key="5">
    <source>
        <dbReference type="ARBA" id="ARBA00022519"/>
    </source>
</evidence>
<evidence type="ECO:0000256" key="1">
    <source>
        <dbReference type="ARBA" id="ARBA00004429"/>
    </source>
</evidence>
<comment type="subcellular location">
    <subcellularLocation>
        <location evidence="1">Cell inner membrane</location>
        <topology evidence="1">Multi-pass membrane protein</topology>
    </subcellularLocation>
</comment>
<evidence type="ECO:0000256" key="8">
    <source>
        <dbReference type="ARBA" id="ARBA00023136"/>
    </source>
</evidence>
<dbReference type="GO" id="GO:0005886">
    <property type="term" value="C:plasma membrane"/>
    <property type="evidence" value="ECO:0007669"/>
    <property type="project" value="UniProtKB-SubCell"/>
</dbReference>
<feature type="transmembrane region" description="Helical" evidence="9">
    <location>
        <begin position="321"/>
        <end position="348"/>
    </location>
</feature>
<name>A0A0F3QGV1_RICBE</name>
<proteinExistence type="inferred from homology"/>
<dbReference type="PROSITE" id="PS50850">
    <property type="entry name" value="MFS"/>
    <property type="match status" value="1"/>
</dbReference>
<evidence type="ECO:0000256" key="2">
    <source>
        <dbReference type="ARBA" id="ARBA00008335"/>
    </source>
</evidence>
<feature type="transmembrane region" description="Helical" evidence="9">
    <location>
        <begin position="360"/>
        <end position="379"/>
    </location>
</feature>
<dbReference type="SMR" id="A0A0F3QGV1"/>
<feature type="transmembrane region" description="Helical" evidence="9">
    <location>
        <begin position="144"/>
        <end position="165"/>
    </location>
</feature>
<dbReference type="Gene3D" id="1.20.1250.20">
    <property type="entry name" value="MFS general substrate transporter like domains"/>
    <property type="match status" value="2"/>
</dbReference>
<evidence type="ECO:0000313" key="12">
    <source>
        <dbReference type="Proteomes" id="UP000033689"/>
    </source>
</evidence>
<gene>
    <name evidence="11" type="ORF">RBEMOGI_0376</name>
</gene>
<comment type="caution">
    <text evidence="11">The sequence shown here is derived from an EMBL/GenBank/DDBJ whole genome shotgun (WGS) entry which is preliminary data.</text>
</comment>
<keyword evidence="5" id="KW-0997">Cell inner membrane</keyword>
<feature type="transmembrane region" description="Helical" evidence="9">
    <location>
        <begin position="83"/>
        <end position="99"/>
    </location>
</feature>
<accession>A0A0F3QGV1</accession>
<feature type="transmembrane region" description="Helical" evidence="9">
    <location>
        <begin position="230"/>
        <end position="252"/>
    </location>
</feature>
<evidence type="ECO:0000313" key="11">
    <source>
        <dbReference type="EMBL" id="KJV91768.1"/>
    </source>
</evidence>
<evidence type="ECO:0000256" key="7">
    <source>
        <dbReference type="ARBA" id="ARBA00022989"/>
    </source>
</evidence>
<evidence type="ECO:0000256" key="4">
    <source>
        <dbReference type="ARBA" id="ARBA00022475"/>
    </source>
</evidence>
<dbReference type="RefSeq" id="WP_011477594.1">
    <property type="nucleotide sequence ID" value="NZ_LAOJ01000001.1"/>
</dbReference>
<reference evidence="11 12" key="1">
    <citation type="submission" date="2015-02" db="EMBL/GenBank/DDBJ databases">
        <title>Genome Sequencing of Rickettsiales.</title>
        <authorList>
            <person name="Daugherty S.C."/>
            <person name="Su Q."/>
            <person name="Abolude K."/>
            <person name="Beier-Sexton M."/>
            <person name="Carlyon J.A."/>
            <person name="Carter R."/>
            <person name="Day N.P."/>
            <person name="Dumler S.J."/>
            <person name="Dyachenko V."/>
            <person name="Godinez A."/>
            <person name="Kurtti T.J."/>
            <person name="Lichay M."/>
            <person name="Mullins K.E."/>
            <person name="Ott S."/>
            <person name="Pappas-Brown V."/>
            <person name="Paris D.H."/>
            <person name="Patel P."/>
            <person name="Richards A.L."/>
            <person name="Sadzewicz L."/>
            <person name="Sears K."/>
            <person name="Seidman D."/>
            <person name="Sengamalay N."/>
            <person name="Stenos J."/>
            <person name="Tallon L.J."/>
            <person name="Vincent G."/>
            <person name="Fraser C.M."/>
            <person name="Munderloh U."/>
            <person name="Dunning-Hotopp J.C."/>
        </authorList>
    </citation>
    <scope>NUCLEOTIDE SEQUENCE [LARGE SCALE GENOMIC DNA]</scope>
    <source>
        <strain evidence="11 12">RML Mogi</strain>
    </source>
</reference>
<feature type="transmembrane region" description="Helical" evidence="9">
    <location>
        <begin position="111"/>
        <end position="132"/>
    </location>
</feature>
<dbReference type="PANTHER" id="PTHR12778">
    <property type="entry name" value="SOLUTE CARRIER FAMILY 33 ACETYL-COA TRANSPORTER -RELATED"/>
    <property type="match status" value="1"/>
</dbReference>
<dbReference type="InterPro" id="IPR036259">
    <property type="entry name" value="MFS_trans_sf"/>
</dbReference>
<dbReference type="GO" id="GO:0022857">
    <property type="term" value="F:transmembrane transporter activity"/>
    <property type="evidence" value="ECO:0007669"/>
    <property type="project" value="InterPro"/>
</dbReference>
<dbReference type="InterPro" id="IPR004752">
    <property type="entry name" value="AmpG_permease/AT-1"/>
</dbReference>
<feature type="transmembrane region" description="Helical" evidence="9">
    <location>
        <begin position="297"/>
        <end position="315"/>
    </location>
</feature>